<comment type="subcellular location">
    <subcellularLocation>
        <location evidence="1">Cell membrane</location>
        <topology evidence="1">Multi-pass membrane protein</topology>
    </subcellularLocation>
</comment>
<keyword evidence="4 7" id="KW-0812">Transmembrane</keyword>
<keyword evidence="6 7" id="KW-0472">Membrane</keyword>
<evidence type="ECO:0000256" key="6">
    <source>
        <dbReference type="ARBA" id="ARBA00023136"/>
    </source>
</evidence>
<feature type="transmembrane region" description="Helical" evidence="7">
    <location>
        <begin position="159"/>
        <end position="177"/>
    </location>
</feature>
<keyword evidence="9" id="KW-1185">Reference proteome</keyword>
<feature type="transmembrane region" description="Helical" evidence="7">
    <location>
        <begin position="44"/>
        <end position="64"/>
    </location>
</feature>
<dbReference type="RefSeq" id="WP_419151484.1">
    <property type="nucleotide sequence ID" value="NZ_JAUSTR010000002.1"/>
</dbReference>
<keyword evidence="5 7" id="KW-1133">Transmembrane helix</keyword>
<feature type="transmembrane region" description="Helical" evidence="7">
    <location>
        <begin position="312"/>
        <end position="334"/>
    </location>
</feature>
<evidence type="ECO:0000256" key="1">
    <source>
        <dbReference type="ARBA" id="ARBA00004651"/>
    </source>
</evidence>
<evidence type="ECO:0000256" key="3">
    <source>
        <dbReference type="ARBA" id="ARBA00022679"/>
    </source>
</evidence>
<protein>
    <submittedName>
        <fullName evidence="8">UDP-GlcNAc:undecaprenyl-phosphate GlcNAc-1-phosphate transferase</fullName>
        <ecNumber evidence="8">2.7.8.33</ecNumber>
    </submittedName>
</protein>
<dbReference type="InterPro" id="IPR018480">
    <property type="entry name" value="PNAcMuramoyl-5peptid_Trfase_CS"/>
</dbReference>
<evidence type="ECO:0000313" key="9">
    <source>
        <dbReference type="Proteomes" id="UP001225646"/>
    </source>
</evidence>
<dbReference type="Proteomes" id="UP001225646">
    <property type="component" value="Unassembled WGS sequence"/>
</dbReference>
<reference evidence="8 9" key="1">
    <citation type="submission" date="2023-07" db="EMBL/GenBank/DDBJ databases">
        <title>Genomic Encyclopedia of Type Strains, Phase IV (KMG-IV): sequencing the most valuable type-strain genomes for metagenomic binning, comparative biology and taxonomic classification.</title>
        <authorList>
            <person name="Goeker M."/>
        </authorList>
    </citation>
    <scope>NUCLEOTIDE SEQUENCE [LARGE SCALE GENOMIC DNA]</scope>
    <source>
        <strain evidence="8 9">DSM 19092</strain>
    </source>
</reference>
<dbReference type="CDD" id="cd06853">
    <property type="entry name" value="GT_WecA_like"/>
    <property type="match status" value="1"/>
</dbReference>
<name>A0ABT9VLR0_9BACI</name>
<proteinExistence type="predicted"/>
<feature type="transmembrane region" description="Helical" evidence="7">
    <location>
        <begin position="70"/>
        <end position="87"/>
    </location>
</feature>
<sequence length="361" mass="39956">MSPYIITFLITFIISVISVPFVIKFAKKIGAVDIPNNRKVHNKPIPRIGGVSIYIAFLIGFLYISTFVDLNFSIIIATTIIVITGFVDDKFQLKPWQKLVGQTLAAAIVLADGLAIEYITVPFLEESIHVNIWIALFVSFFWILGVTNAVNLIDGLDGLASGVSIIAATSIFIMALIMGETHVAFLSLALIGAALGFLIFNFHPAKIFMGDTGSLLLGFLLSVLSIIGFKQVTFITFIIPIVILAVPLTDTTMAIIRRKLQNKKIMDADKNHLHHRLLDAGFTHRQAVLFIYFISVFFGASAILLYKANLFASIIIFILVLLLIELLIEVFELIGKNYKPLISLYNKLNPKKVSIENNKNA</sequence>
<keyword evidence="3 8" id="KW-0808">Transferase</keyword>
<dbReference type="InterPro" id="IPR000715">
    <property type="entry name" value="Glycosyl_transferase_4"/>
</dbReference>
<dbReference type="PANTHER" id="PTHR22926">
    <property type="entry name" value="PHOSPHO-N-ACETYLMURAMOYL-PENTAPEPTIDE-TRANSFERASE"/>
    <property type="match status" value="1"/>
</dbReference>
<feature type="transmembrane region" description="Helical" evidence="7">
    <location>
        <begin position="287"/>
        <end position="306"/>
    </location>
</feature>
<dbReference type="Pfam" id="PF00953">
    <property type="entry name" value="Glycos_transf_4"/>
    <property type="match status" value="1"/>
</dbReference>
<feature type="transmembrane region" description="Helical" evidence="7">
    <location>
        <begin position="99"/>
        <end position="120"/>
    </location>
</feature>
<dbReference type="PANTHER" id="PTHR22926:SF3">
    <property type="entry name" value="UNDECAPRENYL-PHOSPHATE ALPHA-N-ACETYLGLUCOSAMINYL 1-PHOSPHATE TRANSFERASE"/>
    <property type="match status" value="1"/>
</dbReference>
<gene>
    <name evidence="8" type="ORF">J2S06_000980</name>
</gene>
<comment type="caution">
    <text evidence="8">The sequence shown here is derived from an EMBL/GenBank/DDBJ whole genome shotgun (WGS) entry which is preliminary data.</text>
</comment>
<evidence type="ECO:0000256" key="5">
    <source>
        <dbReference type="ARBA" id="ARBA00022989"/>
    </source>
</evidence>
<evidence type="ECO:0000256" key="4">
    <source>
        <dbReference type="ARBA" id="ARBA00022692"/>
    </source>
</evidence>
<evidence type="ECO:0000313" key="8">
    <source>
        <dbReference type="EMBL" id="MDQ0161906.1"/>
    </source>
</evidence>
<dbReference type="EMBL" id="JAUSTR010000002">
    <property type="protein sequence ID" value="MDQ0161906.1"/>
    <property type="molecule type" value="Genomic_DNA"/>
</dbReference>
<evidence type="ECO:0000256" key="7">
    <source>
        <dbReference type="SAM" id="Phobius"/>
    </source>
</evidence>
<organism evidence="8 9">
    <name type="scientific">Aeribacillus alveayuensis</name>
    <dbReference type="NCBI Taxonomy" id="279215"/>
    <lineage>
        <taxon>Bacteria</taxon>
        <taxon>Bacillati</taxon>
        <taxon>Bacillota</taxon>
        <taxon>Bacilli</taxon>
        <taxon>Bacillales</taxon>
        <taxon>Bacillaceae</taxon>
        <taxon>Aeribacillus</taxon>
    </lineage>
</organism>
<keyword evidence="2" id="KW-1003">Cell membrane</keyword>
<feature type="transmembrane region" description="Helical" evidence="7">
    <location>
        <begin position="234"/>
        <end position="256"/>
    </location>
</feature>
<feature type="transmembrane region" description="Helical" evidence="7">
    <location>
        <begin position="6"/>
        <end position="23"/>
    </location>
</feature>
<accession>A0ABT9VLR0</accession>
<dbReference type="EC" id="2.7.8.33" evidence="8"/>
<feature type="transmembrane region" description="Helical" evidence="7">
    <location>
        <begin position="207"/>
        <end position="228"/>
    </location>
</feature>
<evidence type="ECO:0000256" key="2">
    <source>
        <dbReference type="ARBA" id="ARBA00022475"/>
    </source>
</evidence>
<feature type="transmembrane region" description="Helical" evidence="7">
    <location>
        <begin position="132"/>
        <end position="152"/>
    </location>
</feature>
<feature type="transmembrane region" description="Helical" evidence="7">
    <location>
        <begin position="183"/>
        <end position="200"/>
    </location>
</feature>
<dbReference type="GO" id="GO:0036380">
    <property type="term" value="F:UDP-N-acetylglucosamine-undecaprenyl-phosphate N-acetylglucosaminephosphotransferase activity"/>
    <property type="evidence" value="ECO:0007669"/>
    <property type="project" value="UniProtKB-EC"/>
</dbReference>
<dbReference type="PROSITE" id="PS01348">
    <property type="entry name" value="MRAY_2"/>
    <property type="match status" value="1"/>
</dbReference>